<evidence type="ECO:0000313" key="2">
    <source>
        <dbReference type="EMBL" id="MDQ9169758.1"/>
    </source>
</evidence>
<proteinExistence type="predicted"/>
<keyword evidence="1" id="KW-1133">Transmembrane helix</keyword>
<evidence type="ECO:0000256" key="1">
    <source>
        <dbReference type="SAM" id="Phobius"/>
    </source>
</evidence>
<dbReference type="Gene3D" id="3.30.700.10">
    <property type="entry name" value="Glycoprotein, Type 4 Pilin"/>
    <property type="match status" value="1"/>
</dbReference>
<comment type="caution">
    <text evidence="2">The sequence shown here is derived from an EMBL/GenBank/DDBJ whole genome shotgun (WGS) entry which is preliminary data.</text>
</comment>
<dbReference type="InterPro" id="IPR045584">
    <property type="entry name" value="Pilin-like"/>
</dbReference>
<dbReference type="Pfam" id="PF16732">
    <property type="entry name" value="ComP_DUS"/>
    <property type="match status" value="1"/>
</dbReference>
<organism evidence="2 3">
    <name type="scientific">Keguizhuia sedimenti</name>
    <dbReference type="NCBI Taxonomy" id="3064264"/>
    <lineage>
        <taxon>Bacteria</taxon>
        <taxon>Pseudomonadati</taxon>
        <taxon>Pseudomonadota</taxon>
        <taxon>Betaproteobacteria</taxon>
        <taxon>Burkholderiales</taxon>
        <taxon>Oxalobacteraceae</taxon>
        <taxon>Keguizhuia</taxon>
    </lineage>
</organism>
<keyword evidence="3" id="KW-1185">Reference proteome</keyword>
<feature type="transmembrane region" description="Helical" evidence="1">
    <location>
        <begin position="21"/>
        <end position="39"/>
    </location>
</feature>
<dbReference type="Proteomes" id="UP001225596">
    <property type="component" value="Unassembled WGS sequence"/>
</dbReference>
<protein>
    <submittedName>
        <fullName evidence="2">Type IV pilin protein</fullName>
    </submittedName>
</protein>
<keyword evidence="1" id="KW-0812">Transmembrane</keyword>
<dbReference type="NCBIfam" id="TIGR02532">
    <property type="entry name" value="IV_pilin_GFxxxE"/>
    <property type="match status" value="1"/>
</dbReference>
<accession>A0ABU1BL98</accession>
<gene>
    <name evidence="2" type="ORF">Q8A64_04960</name>
</gene>
<dbReference type="RefSeq" id="WP_338435691.1">
    <property type="nucleotide sequence ID" value="NZ_JAUYVH010000002.1"/>
</dbReference>
<dbReference type="EMBL" id="JAUYVH010000002">
    <property type="protein sequence ID" value="MDQ9169758.1"/>
    <property type="molecule type" value="Genomic_DNA"/>
</dbReference>
<dbReference type="Pfam" id="PF07963">
    <property type="entry name" value="N_methyl"/>
    <property type="match status" value="1"/>
</dbReference>
<dbReference type="SUPFAM" id="SSF54523">
    <property type="entry name" value="Pili subunits"/>
    <property type="match status" value="1"/>
</dbReference>
<evidence type="ECO:0000313" key="3">
    <source>
        <dbReference type="Proteomes" id="UP001225596"/>
    </source>
</evidence>
<sequence length="156" mass="17153">MKPSENKIHFLNRHACPGFSLLELMVVLVILAILAAFQYPSYKESVRKARRAEGRAALAEAMQQQERLYSQQSSYVAFSASNPNGFKWFSGDSPKGSAYELRAEACKNDTVRNCIVVYAMPGTARVKSSFQDDLCGELSLSSNGINNASGTGNDCW</sequence>
<reference evidence="2 3" key="1">
    <citation type="submission" date="2023-08" db="EMBL/GenBank/DDBJ databases">
        <title>Oxalobacteraceae gen .nov., isolated from river sludge outside the plant.</title>
        <authorList>
            <person name="Zhao S.Y."/>
        </authorList>
    </citation>
    <scope>NUCLEOTIDE SEQUENCE [LARGE SCALE GENOMIC DNA]</scope>
    <source>
        <strain evidence="2 3">R-40</strain>
    </source>
</reference>
<name>A0ABU1BL98_9BURK</name>
<dbReference type="InterPro" id="IPR031982">
    <property type="entry name" value="PilE-like"/>
</dbReference>
<dbReference type="InterPro" id="IPR012902">
    <property type="entry name" value="N_methyl_site"/>
</dbReference>
<keyword evidence="1" id="KW-0472">Membrane</keyword>